<organism evidence="4 5">
    <name type="scientific">Halodurantibacterium flavum</name>
    <dbReference type="NCBI Taxonomy" id="1382802"/>
    <lineage>
        <taxon>Bacteria</taxon>
        <taxon>Pseudomonadati</taxon>
        <taxon>Pseudomonadota</taxon>
        <taxon>Alphaproteobacteria</taxon>
        <taxon>Rhodobacterales</taxon>
        <taxon>Paracoccaceae</taxon>
        <taxon>Halodurantibacterium</taxon>
    </lineage>
</organism>
<dbReference type="SUPFAM" id="SSF51735">
    <property type="entry name" value="NAD(P)-binding Rossmann-fold domains"/>
    <property type="match status" value="1"/>
</dbReference>
<reference evidence="5" key="1">
    <citation type="journal article" date="2019" name="Int. J. Syst. Evol. Microbiol.">
        <title>The Global Catalogue of Microorganisms (GCM) 10K type strain sequencing project: providing services to taxonomists for standard genome sequencing and annotation.</title>
        <authorList>
            <consortium name="The Broad Institute Genomics Platform"/>
            <consortium name="The Broad Institute Genome Sequencing Center for Infectious Disease"/>
            <person name="Wu L."/>
            <person name="Ma J."/>
        </authorList>
    </citation>
    <scope>NUCLEOTIDE SEQUENCE [LARGE SCALE GENOMIC DNA]</scope>
    <source>
        <strain evidence="5">CGMCC 4.7242</strain>
    </source>
</reference>
<evidence type="ECO:0000256" key="1">
    <source>
        <dbReference type="ARBA" id="ARBA00006484"/>
    </source>
</evidence>
<keyword evidence="2" id="KW-0560">Oxidoreductase</keyword>
<keyword evidence="5" id="KW-1185">Reference proteome</keyword>
<dbReference type="RefSeq" id="WP_390259236.1">
    <property type="nucleotide sequence ID" value="NZ_JBHUGH010000002.1"/>
</dbReference>
<dbReference type="PRINTS" id="PR00080">
    <property type="entry name" value="SDRFAMILY"/>
</dbReference>
<dbReference type="SMART" id="SM00822">
    <property type="entry name" value="PKS_KR"/>
    <property type="match status" value="1"/>
</dbReference>
<dbReference type="InterPro" id="IPR006311">
    <property type="entry name" value="TAT_signal"/>
</dbReference>
<dbReference type="Gene3D" id="3.40.50.720">
    <property type="entry name" value="NAD(P)-binding Rossmann-like Domain"/>
    <property type="match status" value="1"/>
</dbReference>
<dbReference type="EMBL" id="JBHUGH010000002">
    <property type="protein sequence ID" value="MFD1911106.1"/>
    <property type="molecule type" value="Genomic_DNA"/>
</dbReference>
<dbReference type="PRINTS" id="PR00081">
    <property type="entry name" value="GDHRDH"/>
</dbReference>
<protein>
    <submittedName>
        <fullName evidence="4">SDR family oxidoreductase</fullName>
    </submittedName>
</protein>
<comment type="similarity">
    <text evidence="1">Belongs to the short-chain dehydrogenases/reductases (SDR) family.</text>
</comment>
<dbReference type="PANTHER" id="PTHR48107">
    <property type="entry name" value="NADPH-DEPENDENT ALDEHYDE REDUCTASE-LIKE PROTEIN, CHLOROPLASTIC-RELATED"/>
    <property type="match status" value="1"/>
</dbReference>
<proteinExistence type="inferred from homology"/>
<dbReference type="Proteomes" id="UP001597353">
    <property type="component" value="Unassembled WGS sequence"/>
</dbReference>
<dbReference type="PROSITE" id="PS51318">
    <property type="entry name" value="TAT"/>
    <property type="match status" value="1"/>
</dbReference>
<sequence length="287" mass="29558">MTDTIKTPDAARRTFLALAAAGPATLAFGGAALPQTAETNPAPRPGTGRAAIVTGSSRGIGAATAKRLARDGYAVTVNCLVNTDLAAQVVAEIEAEGGRAIWRQADVADPEAVRALFAANNEAFGGVDVIVSNAGIFNAGPFAEMTDAAFDRMIATNVKGGFNTLREAARHVRDGGRIITLSSGIVRQTPPGGAAYAGTKADLQIYARVLAKEVAGRDIRVNAVAPGAVDTELLWQHGEELLEGVAEATPLRRLGQPEDIANVIAVLCSDSGAWVNGETVYANGGLN</sequence>
<evidence type="ECO:0000256" key="2">
    <source>
        <dbReference type="ARBA" id="ARBA00023002"/>
    </source>
</evidence>
<evidence type="ECO:0000259" key="3">
    <source>
        <dbReference type="SMART" id="SM00822"/>
    </source>
</evidence>
<evidence type="ECO:0000313" key="4">
    <source>
        <dbReference type="EMBL" id="MFD1911106.1"/>
    </source>
</evidence>
<dbReference type="PANTHER" id="PTHR48107:SF7">
    <property type="entry name" value="RE15974P"/>
    <property type="match status" value="1"/>
</dbReference>
<comment type="caution">
    <text evidence="4">The sequence shown here is derived from an EMBL/GenBank/DDBJ whole genome shotgun (WGS) entry which is preliminary data.</text>
</comment>
<feature type="domain" description="Ketoreductase" evidence="3">
    <location>
        <begin position="49"/>
        <end position="238"/>
    </location>
</feature>
<dbReference type="InterPro" id="IPR036291">
    <property type="entry name" value="NAD(P)-bd_dom_sf"/>
</dbReference>
<dbReference type="InterPro" id="IPR002347">
    <property type="entry name" value="SDR_fam"/>
</dbReference>
<gene>
    <name evidence="4" type="ORF">ACFSGJ_02630</name>
</gene>
<name>A0ABW4S0S4_9RHOB</name>
<dbReference type="InterPro" id="IPR057326">
    <property type="entry name" value="KR_dom"/>
</dbReference>
<accession>A0ABW4S0S4</accession>
<dbReference type="Pfam" id="PF13561">
    <property type="entry name" value="adh_short_C2"/>
    <property type="match status" value="1"/>
</dbReference>
<evidence type="ECO:0000313" key="5">
    <source>
        <dbReference type="Proteomes" id="UP001597353"/>
    </source>
</evidence>